<accession>A0A0E9PE16</accession>
<keyword evidence="1" id="KW-0732">Signal</keyword>
<evidence type="ECO:0000313" key="2">
    <source>
        <dbReference type="EMBL" id="JAH02861.1"/>
    </source>
</evidence>
<dbReference type="AlphaFoldDB" id="A0A0E9PE16"/>
<feature type="chain" id="PRO_5002431255" evidence="1">
    <location>
        <begin position="23"/>
        <end position="52"/>
    </location>
</feature>
<sequence length="52" mass="5470">MTQPNQPASLPSGTMMIKLLLAISLGCTVWNICGKSFSGGAITQSDKNCIKI</sequence>
<reference evidence="2" key="1">
    <citation type="submission" date="2014-11" db="EMBL/GenBank/DDBJ databases">
        <authorList>
            <person name="Amaro Gonzalez C."/>
        </authorList>
    </citation>
    <scope>NUCLEOTIDE SEQUENCE</scope>
</reference>
<evidence type="ECO:0000256" key="1">
    <source>
        <dbReference type="SAM" id="SignalP"/>
    </source>
</evidence>
<feature type="signal peptide" evidence="1">
    <location>
        <begin position="1"/>
        <end position="22"/>
    </location>
</feature>
<proteinExistence type="predicted"/>
<protein>
    <submittedName>
        <fullName evidence="2">Uncharacterized protein</fullName>
    </submittedName>
</protein>
<reference evidence="2" key="2">
    <citation type="journal article" date="2015" name="Fish Shellfish Immunol.">
        <title>Early steps in the European eel (Anguilla anguilla)-Vibrio vulnificus interaction in the gills: Role of the RtxA13 toxin.</title>
        <authorList>
            <person name="Callol A."/>
            <person name="Pajuelo D."/>
            <person name="Ebbesson L."/>
            <person name="Teles M."/>
            <person name="MacKenzie S."/>
            <person name="Amaro C."/>
        </authorList>
    </citation>
    <scope>NUCLEOTIDE SEQUENCE</scope>
</reference>
<name>A0A0E9PE16_ANGAN</name>
<dbReference type="EMBL" id="GBXM01105716">
    <property type="protein sequence ID" value="JAH02861.1"/>
    <property type="molecule type" value="Transcribed_RNA"/>
</dbReference>
<organism evidence="2">
    <name type="scientific">Anguilla anguilla</name>
    <name type="common">European freshwater eel</name>
    <name type="synonym">Muraena anguilla</name>
    <dbReference type="NCBI Taxonomy" id="7936"/>
    <lineage>
        <taxon>Eukaryota</taxon>
        <taxon>Metazoa</taxon>
        <taxon>Chordata</taxon>
        <taxon>Craniata</taxon>
        <taxon>Vertebrata</taxon>
        <taxon>Euteleostomi</taxon>
        <taxon>Actinopterygii</taxon>
        <taxon>Neopterygii</taxon>
        <taxon>Teleostei</taxon>
        <taxon>Anguilliformes</taxon>
        <taxon>Anguillidae</taxon>
        <taxon>Anguilla</taxon>
    </lineage>
</organism>